<comment type="caution">
    <text evidence="1">The sequence shown here is derived from an EMBL/GenBank/DDBJ whole genome shotgun (WGS) entry which is preliminary data.</text>
</comment>
<name>A0ABN2B318_9ACTN</name>
<dbReference type="Proteomes" id="UP001501470">
    <property type="component" value="Unassembled WGS sequence"/>
</dbReference>
<organism evidence="1 2">
    <name type="scientific">Dactylosporangium maewongense</name>
    <dbReference type="NCBI Taxonomy" id="634393"/>
    <lineage>
        <taxon>Bacteria</taxon>
        <taxon>Bacillati</taxon>
        <taxon>Actinomycetota</taxon>
        <taxon>Actinomycetes</taxon>
        <taxon>Micromonosporales</taxon>
        <taxon>Micromonosporaceae</taxon>
        <taxon>Dactylosporangium</taxon>
    </lineage>
</organism>
<reference evidence="1 2" key="1">
    <citation type="journal article" date="2019" name="Int. J. Syst. Evol. Microbiol.">
        <title>The Global Catalogue of Microorganisms (GCM) 10K type strain sequencing project: providing services to taxonomists for standard genome sequencing and annotation.</title>
        <authorList>
            <consortium name="The Broad Institute Genomics Platform"/>
            <consortium name="The Broad Institute Genome Sequencing Center for Infectious Disease"/>
            <person name="Wu L."/>
            <person name="Ma J."/>
        </authorList>
    </citation>
    <scope>NUCLEOTIDE SEQUENCE [LARGE SCALE GENOMIC DNA]</scope>
    <source>
        <strain evidence="1 2">JCM 15933</strain>
    </source>
</reference>
<dbReference type="EMBL" id="BAAAQD010000012">
    <property type="protein sequence ID" value="GAA1532534.1"/>
    <property type="molecule type" value="Genomic_DNA"/>
</dbReference>
<evidence type="ECO:0000313" key="2">
    <source>
        <dbReference type="Proteomes" id="UP001501470"/>
    </source>
</evidence>
<keyword evidence="2" id="KW-1185">Reference proteome</keyword>
<gene>
    <name evidence="1" type="ORF">GCM10009827_058070</name>
</gene>
<protein>
    <submittedName>
        <fullName evidence="1">Uncharacterized protein</fullName>
    </submittedName>
</protein>
<sequence length="56" mass="5501">MALTVGIPVMSAVAAAAPTLPSGIRLALLVDGAVTLLGALAVHRGLREPSGASLPR</sequence>
<evidence type="ECO:0000313" key="1">
    <source>
        <dbReference type="EMBL" id="GAA1532534.1"/>
    </source>
</evidence>
<proteinExistence type="predicted"/>
<dbReference type="RefSeq" id="WP_344505410.1">
    <property type="nucleotide sequence ID" value="NZ_BAAAQD010000012.1"/>
</dbReference>
<accession>A0ABN2B318</accession>